<organism evidence="2 3">
    <name type="scientific">Smittium culicis</name>
    <dbReference type="NCBI Taxonomy" id="133412"/>
    <lineage>
        <taxon>Eukaryota</taxon>
        <taxon>Fungi</taxon>
        <taxon>Fungi incertae sedis</taxon>
        <taxon>Zoopagomycota</taxon>
        <taxon>Kickxellomycotina</taxon>
        <taxon>Harpellomycetes</taxon>
        <taxon>Harpellales</taxon>
        <taxon>Legeriomycetaceae</taxon>
        <taxon>Smittium</taxon>
    </lineage>
</organism>
<evidence type="ECO:0000313" key="2">
    <source>
        <dbReference type="EMBL" id="OMJ12134.1"/>
    </source>
</evidence>
<comment type="caution">
    <text evidence="2">The sequence shown here is derived from an EMBL/GenBank/DDBJ whole genome shotgun (WGS) entry which is preliminary data.</text>
</comment>
<feature type="compositionally biased region" description="Basic and acidic residues" evidence="1">
    <location>
        <begin position="8"/>
        <end position="18"/>
    </location>
</feature>
<evidence type="ECO:0000256" key="1">
    <source>
        <dbReference type="SAM" id="MobiDB-lite"/>
    </source>
</evidence>
<feature type="compositionally biased region" description="Polar residues" evidence="1">
    <location>
        <begin position="87"/>
        <end position="97"/>
    </location>
</feature>
<sequence length="125" mass="13900">MLHPKVFFRHETDSDTEVKSGLSLSRKKYIDLGSNFKLTSDINKSSGRRGAAIETRLNSNSGDTSSLPKKSKKKKKSSPSLETSKSANNDKASNQKVNVEAKPNVPKKNNSRFRINEGMLKALKY</sequence>
<evidence type="ECO:0000313" key="3">
    <source>
        <dbReference type="Proteomes" id="UP000187429"/>
    </source>
</evidence>
<dbReference type="AlphaFoldDB" id="A0A1R1XBX3"/>
<reference evidence="3" key="1">
    <citation type="submission" date="2017-01" db="EMBL/GenBank/DDBJ databases">
        <authorList>
            <person name="Wang Y."/>
            <person name="White M."/>
            <person name="Kvist S."/>
            <person name="Moncalvo J.-M."/>
        </authorList>
    </citation>
    <scope>NUCLEOTIDE SEQUENCE [LARGE SCALE GENOMIC DNA]</scope>
    <source>
        <strain evidence="3">ID-206-W2</strain>
    </source>
</reference>
<proteinExistence type="predicted"/>
<gene>
    <name evidence="2" type="ORF">AYI69_g9540</name>
</gene>
<keyword evidence="3" id="KW-1185">Reference proteome</keyword>
<dbReference type="EMBL" id="LSSM01005708">
    <property type="protein sequence ID" value="OMJ12134.1"/>
    <property type="molecule type" value="Genomic_DNA"/>
</dbReference>
<feature type="region of interest" description="Disordered" evidence="1">
    <location>
        <begin position="1"/>
        <end position="20"/>
    </location>
</feature>
<feature type="region of interest" description="Disordered" evidence="1">
    <location>
        <begin position="40"/>
        <end position="113"/>
    </location>
</feature>
<dbReference type="Proteomes" id="UP000187429">
    <property type="component" value="Unassembled WGS sequence"/>
</dbReference>
<dbReference type="OrthoDB" id="5756714at2759"/>
<name>A0A1R1XBX3_9FUNG</name>
<protein>
    <submittedName>
        <fullName evidence="2">Uncharacterized protein</fullName>
    </submittedName>
</protein>
<accession>A0A1R1XBX3</accession>